<dbReference type="PANTHER" id="PTHR43290">
    <property type="entry name" value="MEVALONATE KINASE"/>
    <property type="match status" value="1"/>
</dbReference>
<keyword evidence="4 17" id="KW-0963">Cytoplasm</keyword>
<organism evidence="20 21">
    <name type="scientific">Elsinoe ampelina</name>
    <dbReference type="NCBI Taxonomy" id="302913"/>
    <lineage>
        <taxon>Eukaryota</taxon>
        <taxon>Fungi</taxon>
        <taxon>Dikarya</taxon>
        <taxon>Ascomycota</taxon>
        <taxon>Pezizomycotina</taxon>
        <taxon>Dothideomycetes</taxon>
        <taxon>Dothideomycetidae</taxon>
        <taxon>Myriangiales</taxon>
        <taxon>Elsinoaceae</taxon>
        <taxon>Elsinoe</taxon>
    </lineage>
</organism>
<comment type="pathway">
    <text evidence="16 17">Isoprenoid biosynthesis; isopentenyl diphosphate biosynthesis via mevalonate pathway; isopentenyl diphosphate from (R)-mevalonate: step 1/3.</text>
</comment>
<dbReference type="InterPro" id="IPR014721">
    <property type="entry name" value="Ribsml_uS5_D2-typ_fold_subgr"/>
</dbReference>
<evidence type="ECO:0000256" key="9">
    <source>
        <dbReference type="ARBA" id="ARBA00022840"/>
    </source>
</evidence>
<evidence type="ECO:0000256" key="6">
    <source>
        <dbReference type="ARBA" id="ARBA00022679"/>
    </source>
</evidence>
<evidence type="ECO:0000313" key="20">
    <source>
        <dbReference type="EMBL" id="KAF2222092.1"/>
    </source>
</evidence>
<dbReference type="InterPro" id="IPR020568">
    <property type="entry name" value="Ribosomal_Su5_D2-typ_SF"/>
</dbReference>
<evidence type="ECO:0000256" key="7">
    <source>
        <dbReference type="ARBA" id="ARBA00022741"/>
    </source>
</evidence>
<evidence type="ECO:0000256" key="15">
    <source>
        <dbReference type="ARBA" id="ARBA00029310"/>
    </source>
</evidence>
<dbReference type="Pfam" id="PF08544">
    <property type="entry name" value="GHMP_kinases_C"/>
    <property type="match status" value="1"/>
</dbReference>
<comment type="similarity">
    <text evidence="2 17">Belongs to the GHMP kinase family. Mevalonate kinase subfamily.</text>
</comment>
<keyword evidence="11 17" id="KW-0756">Sterol biosynthesis</keyword>
<dbReference type="UniPathway" id="UPA00057">
    <property type="reaction ID" value="UER00098"/>
</dbReference>
<evidence type="ECO:0000256" key="11">
    <source>
        <dbReference type="ARBA" id="ARBA00023011"/>
    </source>
</evidence>
<evidence type="ECO:0000256" key="10">
    <source>
        <dbReference type="ARBA" id="ARBA00022842"/>
    </source>
</evidence>
<keyword evidence="9 17" id="KW-0067">ATP-binding</keyword>
<dbReference type="NCBIfam" id="TIGR00549">
    <property type="entry name" value="mevalon_kin"/>
    <property type="match status" value="1"/>
</dbReference>
<keyword evidence="6 17" id="KW-0808">Transferase</keyword>
<evidence type="ECO:0000256" key="3">
    <source>
        <dbReference type="ARBA" id="ARBA00012103"/>
    </source>
</evidence>
<evidence type="ECO:0000259" key="19">
    <source>
        <dbReference type="Pfam" id="PF08544"/>
    </source>
</evidence>
<feature type="domain" description="GHMP kinase N-terminal" evidence="18">
    <location>
        <begin position="154"/>
        <end position="235"/>
    </location>
</feature>
<dbReference type="InterPro" id="IPR013750">
    <property type="entry name" value="GHMP_kinase_C_dom"/>
</dbReference>
<sequence length="469" mass="49288">MAQPDDNAAIQDQLNGFKPFMVSAPGKVIVFGEHAVVHGKAAMAASISLRSYLHVSPGPRSPDPTVTLNFPDVALSHTWTISSLPWQAFAPTSKTLHTSTLPRNLDSSLVDSLQSILDPISPTASASTRKIHHSAASTFLYLFILLLPSPPTSSLTFTLRSTIPIGAGLGSSASISVCLSTALLHLSSSLPLPSPFSPSPSPSASSEAPQTLDRINALAFLGESLIHGTPSGVDNTVSTLGKAVIFRRPAPGAAPVITSLRKFPELPLLVVDTKQAKSTAVEVGKVRVLRERHPEVVGRVLEGIDAVTGSAAELIAGAAEDGDGEGGGMGVGRETVEMLGELVRLNHGLLVALGVSHPRLEELREVVDASGAGWFKLTGAGGGGWDVDEVKHKGRGGEDVERLRRLEGVLDARGFERYETILGGDGVGIRLFEEGQAVELDTFLAAKGTEGVEALCGGDTAGWRYWRFT</sequence>
<evidence type="ECO:0000256" key="1">
    <source>
        <dbReference type="ARBA" id="ARBA00004496"/>
    </source>
</evidence>
<dbReference type="InterPro" id="IPR006203">
    <property type="entry name" value="GHMP_knse_ATP-bd_CS"/>
</dbReference>
<keyword evidence="20" id="KW-0689">Ribosomal protein</keyword>
<dbReference type="InterPro" id="IPR006205">
    <property type="entry name" value="Mev_gal_kin"/>
</dbReference>
<dbReference type="GO" id="GO:0019287">
    <property type="term" value="P:isopentenyl diphosphate biosynthetic process, mevalonate pathway"/>
    <property type="evidence" value="ECO:0007669"/>
    <property type="project" value="UniProtKB-UniPathway"/>
</dbReference>
<dbReference type="GO" id="GO:0006696">
    <property type="term" value="P:ergosterol biosynthetic process"/>
    <property type="evidence" value="ECO:0007669"/>
    <property type="project" value="TreeGrafter"/>
</dbReference>
<evidence type="ECO:0000256" key="17">
    <source>
        <dbReference type="RuleBase" id="RU363087"/>
    </source>
</evidence>
<keyword evidence="17" id="KW-0752">Steroid biosynthesis</keyword>
<keyword evidence="20" id="KW-0687">Ribonucleoprotein</keyword>
<dbReference type="Pfam" id="PF00288">
    <property type="entry name" value="GHMP_kinases_N"/>
    <property type="match status" value="1"/>
</dbReference>
<name>A0A6A6G8P5_9PEZI</name>
<feature type="domain" description="GHMP kinase C-terminal" evidence="19">
    <location>
        <begin position="335"/>
        <end position="384"/>
    </location>
</feature>
<dbReference type="EMBL" id="ML992509">
    <property type="protein sequence ID" value="KAF2222092.1"/>
    <property type="molecule type" value="Genomic_DNA"/>
</dbReference>
<comment type="subcellular location">
    <subcellularLocation>
        <location evidence="1 17">Cytoplasm</location>
    </subcellularLocation>
</comment>
<dbReference type="OrthoDB" id="1652964at2759"/>
<dbReference type="GO" id="GO:0005840">
    <property type="term" value="C:ribosome"/>
    <property type="evidence" value="ECO:0007669"/>
    <property type="project" value="UniProtKB-KW"/>
</dbReference>
<keyword evidence="14 17" id="KW-0753">Steroid metabolism</keyword>
<evidence type="ECO:0000256" key="8">
    <source>
        <dbReference type="ARBA" id="ARBA00022777"/>
    </source>
</evidence>
<reference evidence="21" key="1">
    <citation type="journal article" date="2020" name="Stud. Mycol.">
        <title>101 Dothideomycetes genomes: A test case for predicting lifestyles and emergence of pathogens.</title>
        <authorList>
            <person name="Haridas S."/>
            <person name="Albert R."/>
            <person name="Binder M."/>
            <person name="Bloem J."/>
            <person name="LaButti K."/>
            <person name="Salamov A."/>
            <person name="Andreopoulos B."/>
            <person name="Baker S."/>
            <person name="Barry K."/>
            <person name="Bills G."/>
            <person name="Bluhm B."/>
            <person name="Cannon C."/>
            <person name="Castanera R."/>
            <person name="Culley D."/>
            <person name="Daum C."/>
            <person name="Ezra D."/>
            <person name="Gonzalez J."/>
            <person name="Henrissat B."/>
            <person name="Kuo A."/>
            <person name="Liang C."/>
            <person name="Lipzen A."/>
            <person name="Lutzoni F."/>
            <person name="Magnuson J."/>
            <person name="Mondo S."/>
            <person name="Nolan M."/>
            <person name="Ohm R."/>
            <person name="Pangilinan J."/>
            <person name="Park H.-J."/>
            <person name="Ramirez L."/>
            <person name="Alfaro M."/>
            <person name="Sun H."/>
            <person name="Tritt A."/>
            <person name="Yoshinaga Y."/>
            <person name="Zwiers L.-H."/>
            <person name="Turgeon B."/>
            <person name="Goodwin S."/>
            <person name="Spatafora J."/>
            <person name="Crous P."/>
            <person name="Grigoriev I."/>
        </authorList>
    </citation>
    <scope>NUCLEOTIDE SEQUENCE [LARGE SCALE GENOMIC DNA]</scope>
    <source>
        <strain evidence="21">CECT 20119</strain>
    </source>
</reference>
<comment type="function">
    <text evidence="17">Mevalonate kinase; part of the second module of ergosterol biosynthesis pathway that includes the middle steps of the pathway. The second module is carried out in the vacuole and involves the formation of farnesyl diphosphate, which is also an important intermediate in the biosynthesis of ubiquinone, dolichol, heme and prenylated proteins.</text>
</comment>
<dbReference type="PRINTS" id="PR00959">
    <property type="entry name" value="MEVGALKINASE"/>
</dbReference>
<keyword evidence="13 17" id="KW-1207">Sterol metabolism</keyword>
<evidence type="ECO:0000256" key="4">
    <source>
        <dbReference type="ARBA" id="ARBA00022490"/>
    </source>
</evidence>
<evidence type="ECO:0000256" key="16">
    <source>
        <dbReference type="ARBA" id="ARBA00029438"/>
    </source>
</evidence>
<keyword evidence="7 17" id="KW-0547">Nucleotide-binding</keyword>
<keyword evidence="12 17" id="KW-0443">Lipid metabolism</keyword>
<comment type="catalytic activity">
    <reaction evidence="15">
        <text>(R)-mevalonate + ATP = (R)-5-phosphomevalonate + ADP + H(+)</text>
        <dbReference type="Rhea" id="RHEA:17065"/>
        <dbReference type="ChEBI" id="CHEBI:15378"/>
        <dbReference type="ChEBI" id="CHEBI:30616"/>
        <dbReference type="ChEBI" id="CHEBI:36464"/>
        <dbReference type="ChEBI" id="CHEBI:58146"/>
        <dbReference type="ChEBI" id="CHEBI:456216"/>
        <dbReference type="EC" id="2.7.1.36"/>
    </reaction>
    <physiologicalReaction direction="left-to-right" evidence="15">
        <dbReference type="Rhea" id="RHEA:17066"/>
    </physiologicalReaction>
</comment>
<gene>
    <name evidence="20" type="ORF">BDZ85DRAFT_320361</name>
</gene>
<dbReference type="AlphaFoldDB" id="A0A6A6G8P5"/>
<accession>A0A6A6G8P5</accession>
<evidence type="ECO:0000259" key="18">
    <source>
        <dbReference type="Pfam" id="PF00288"/>
    </source>
</evidence>
<dbReference type="SUPFAM" id="SSF54211">
    <property type="entry name" value="Ribosomal protein S5 domain 2-like"/>
    <property type="match status" value="1"/>
</dbReference>
<dbReference type="PANTHER" id="PTHR43290:SF2">
    <property type="entry name" value="MEVALONATE KINASE"/>
    <property type="match status" value="1"/>
</dbReference>
<dbReference type="GO" id="GO:0005524">
    <property type="term" value="F:ATP binding"/>
    <property type="evidence" value="ECO:0007669"/>
    <property type="project" value="UniProtKB-KW"/>
</dbReference>
<dbReference type="Proteomes" id="UP000799538">
    <property type="component" value="Unassembled WGS sequence"/>
</dbReference>
<evidence type="ECO:0000256" key="13">
    <source>
        <dbReference type="ARBA" id="ARBA00023166"/>
    </source>
</evidence>
<dbReference type="InterPro" id="IPR036554">
    <property type="entry name" value="GHMP_kinase_C_sf"/>
</dbReference>
<dbReference type="PROSITE" id="PS00627">
    <property type="entry name" value="GHMP_KINASES_ATP"/>
    <property type="match status" value="1"/>
</dbReference>
<keyword evidence="21" id="KW-1185">Reference proteome</keyword>
<dbReference type="SUPFAM" id="SSF55060">
    <property type="entry name" value="GHMP Kinase, C-terminal domain"/>
    <property type="match status" value="1"/>
</dbReference>
<evidence type="ECO:0000256" key="5">
    <source>
        <dbReference type="ARBA" id="ARBA00022516"/>
    </source>
</evidence>
<dbReference type="Gene3D" id="3.30.70.890">
    <property type="entry name" value="GHMP kinase, C-terminal domain"/>
    <property type="match status" value="1"/>
</dbReference>
<evidence type="ECO:0000256" key="14">
    <source>
        <dbReference type="ARBA" id="ARBA00023221"/>
    </source>
</evidence>
<dbReference type="InterPro" id="IPR006204">
    <property type="entry name" value="GHMP_kinase_N_dom"/>
</dbReference>
<evidence type="ECO:0000256" key="12">
    <source>
        <dbReference type="ARBA" id="ARBA00023098"/>
    </source>
</evidence>
<keyword evidence="5 17" id="KW-0444">Lipid biosynthesis</keyword>
<dbReference type="Gene3D" id="3.30.230.10">
    <property type="match status" value="1"/>
</dbReference>
<dbReference type="GO" id="GO:0004496">
    <property type="term" value="F:mevalonate kinase activity"/>
    <property type="evidence" value="ECO:0007669"/>
    <property type="project" value="UniProtKB-EC"/>
</dbReference>
<dbReference type="EC" id="2.7.1.36" evidence="3 17"/>
<protein>
    <recommendedName>
        <fullName evidence="3 17">Mevalonate kinase</fullName>
        <shortName evidence="17">MK</shortName>
        <ecNumber evidence="3 17">2.7.1.36</ecNumber>
    </recommendedName>
</protein>
<keyword evidence="10" id="KW-0460">Magnesium</keyword>
<dbReference type="GO" id="GO:0005829">
    <property type="term" value="C:cytosol"/>
    <property type="evidence" value="ECO:0007669"/>
    <property type="project" value="TreeGrafter"/>
</dbReference>
<evidence type="ECO:0000256" key="2">
    <source>
        <dbReference type="ARBA" id="ARBA00006495"/>
    </source>
</evidence>
<keyword evidence="8 17" id="KW-0418">Kinase</keyword>
<proteinExistence type="inferred from homology"/>
<evidence type="ECO:0000313" key="21">
    <source>
        <dbReference type="Proteomes" id="UP000799538"/>
    </source>
</evidence>